<evidence type="ECO:0000259" key="5">
    <source>
        <dbReference type="Pfam" id="PF01555"/>
    </source>
</evidence>
<dbReference type="PROSITE" id="PS00092">
    <property type="entry name" value="N6_MTASE"/>
    <property type="match status" value="1"/>
</dbReference>
<evidence type="ECO:0000256" key="1">
    <source>
        <dbReference type="ARBA" id="ARBA00006594"/>
    </source>
</evidence>
<feature type="non-terminal residue" evidence="6">
    <location>
        <position position="359"/>
    </location>
</feature>
<evidence type="ECO:0000256" key="4">
    <source>
        <dbReference type="ARBA" id="ARBA00022691"/>
    </source>
</evidence>
<dbReference type="AlphaFoldDB" id="A0A3B0VSI5"/>
<accession>A0A3B0VSI5</accession>
<comment type="similarity">
    <text evidence="1">Belongs to the N(4)/N(6)-methyltransferase family.</text>
</comment>
<dbReference type="PRINTS" id="PR00506">
    <property type="entry name" value="D21N6MTFRASE"/>
</dbReference>
<evidence type="ECO:0000256" key="3">
    <source>
        <dbReference type="ARBA" id="ARBA00022679"/>
    </source>
</evidence>
<dbReference type="Pfam" id="PF01555">
    <property type="entry name" value="N6_N4_Mtase"/>
    <property type="match status" value="1"/>
</dbReference>
<dbReference type="InterPro" id="IPR029063">
    <property type="entry name" value="SAM-dependent_MTases_sf"/>
</dbReference>
<evidence type="ECO:0000313" key="6">
    <source>
        <dbReference type="EMBL" id="VAW45911.1"/>
    </source>
</evidence>
<keyword evidence="4" id="KW-0949">S-adenosyl-L-methionine</keyword>
<dbReference type="GO" id="GO:0032259">
    <property type="term" value="P:methylation"/>
    <property type="evidence" value="ECO:0007669"/>
    <property type="project" value="UniProtKB-KW"/>
</dbReference>
<dbReference type="EMBL" id="UOFB01000107">
    <property type="protein sequence ID" value="VAW45911.1"/>
    <property type="molecule type" value="Genomic_DNA"/>
</dbReference>
<dbReference type="InterPro" id="IPR002941">
    <property type="entry name" value="DNA_methylase_N4/N6"/>
</dbReference>
<dbReference type="GO" id="GO:0008170">
    <property type="term" value="F:N-methyltransferase activity"/>
    <property type="evidence" value="ECO:0007669"/>
    <property type="project" value="InterPro"/>
</dbReference>
<dbReference type="SUPFAM" id="SSF53335">
    <property type="entry name" value="S-adenosyl-L-methionine-dependent methyltransferases"/>
    <property type="match status" value="1"/>
</dbReference>
<dbReference type="Gene3D" id="3.40.50.150">
    <property type="entry name" value="Vaccinia Virus protein VP39"/>
    <property type="match status" value="1"/>
</dbReference>
<feature type="domain" description="DNA methylase N-4/N-6" evidence="5">
    <location>
        <begin position="117"/>
        <end position="254"/>
    </location>
</feature>
<evidence type="ECO:0000256" key="2">
    <source>
        <dbReference type="ARBA" id="ARBA00022603"/>
    </source>
</evidence>
<gene>
    <name evidence="6" type="ORF">MNBD_GAMMA04-723</name>
</gene>
<keyword evidence="3 6" id="KW-0808">Transferase</keyword>
<name>A0A3B0VSI5_9ZZZZ</name>
<dbReference type="InterPro" id="IPR002052">
    <property type="entry name" value="DNA_methylase_N6_adenine_CS"/>
</dbReference>
<organism evidence="6">
    <name type="scientific">hydrothermal vent metagenome</name>
    <dbReference type="NCBI Taxonomy" id="652676"/>
    <lineage>
        <taxon>unclassified sequences</taxon>
        <taxon>metagenomes</taxon>
        <taxon>ecological metagenomes</taxon>
    </lineage>
</organism>
<dbReference type="InterPro" id="IPR002295">
    <property type="entry name" value="N4/N6-MTase_EcoPI_Mod-like"/>
</dbReference>
<reference evidence="6" key="1">
    <citation type="submission" date="2018-06" db="EMBL/GenBank/DDBJ databases">
        <authorList>
            <person name="Zhirakovskaya E."/>
        </authorList>
    </citation>
    <scope>NUCLEOTIDE SEQUENCE</scope>
</reference>
<dbReference type="GO" id="GO:0003677">
    <property type="term" value="F:DNA binding"/>
    <property type="evidence" value="ECO:0007669"/>
    <property type="project" value="InterPro"/>
</dbReference>
<keyword evidence="2 6" id="KW-0489">Methyltransferase</keyword>
<protein>
    <submittedName>
        <fullName evidence="6">Type III restriction-modification system methylation subunit</fullName>
        <ecNumber evidence="6">2.1.1.72</ecNumber>
    </submittedName>
</protein>
<dbReference type="GO" id="GO:0009007">
    <property type="term" value="F:site-specific DNA-methyltransferase (adenine-specific) activity"/>
    <property type="evidence" value="ECO:0007669"/>
    <property type="project" value="UniProtKB-EC"/>
</dbReference>
<proteinExistence type="inferred from homology"/>
<sequence>MTQQPNLQSIDGQSMNLTDHNLEQLKQLFPNVFTEGKIDFDALKSELGAHVEKENERYQFTWNGKEQAKRMATTPTLGTLRPAPEESVNWETTENLYIEGDNLEVLKLLQKSYFGKVKMIYIDPPYNTGKDFVYKDDFKDNLANYQRLTGQKDDEGNPLTTNSDSSGRYHSNWLNMMYPRLKLARNLLKDDGVIFISIDDNEVHNLRKICDEIFGEGNFVAELLWKRRASSAMADNNVSSDHEYVICYQKGLLKGFSGIEKDFKSYSNPDEDPRGDWVTGDLTVGMTASMRPNQAYDLIDPETGISYPHNPNRVWAYIPESMNKLIQEGRVIFPKDVEKRPMLKRFKNELKSTFNPFSS</sequence>
<dbReference type="EC" id="2.1.1.72" evidence="6"/>